<feature type="compositionally biased region" description="Low complexity" evidence="1">
    <location>
        <begin position="31"/>
        <end position="40"/>
    </location>
</feature>
<feature type="compositionally biased region" description="Basic and acidic residues" evidence="1">
    <location>
        <begin position="1"/>
        <end position="10"/>
    </location>
</feature>
<comment type="caution">
    <text evidence="2">The sequence shown here is derived from an EMBL/GenBank/DDBJ whole genome shotgun (WGS) entry which is preliminary data.</text>
</comment>
<dbReference type="EMBL" id="AMZH03007073">
    <property type="protein sequence ID" value="RRT62232.1"/>
    <property type="molecule type" value="Genomic_DNA"/>
</dbReference>
<feature type="compositionally biased region" description="Low complexity" evidence="1">
    <location>
        <begin position="54"/>
        <end position="66"/>
    </location>
</feature>
<sequence>MVSEPRKGSEEEGWPATASPHAGPTTHDQPARAVVARSAVPTKGQAAGQHTQVAAAHDAPARGAAANDQPYCLCRGSGGGVEGGKERARASV</sequence>
<evidence type="ECO:0000313" key="3">
    <source>
        <dbReference type="Proteomes" id="UP000287651"/>
    </source>
</evidence>
<proteinExistence type="predicted"/>
<protein>
    <submittedName>
        <fullName evidence="2">Uncharacterized protein</fullName>
    </submittedName>
</protein>
<gene>
    <name evidence="2" type="ORF">B296_00008537</name>
</gene>
<evidence type="ECO:0000313" key="2">
    <source>
        <dbReference type="EMBL" id="RRT62232.1"/>
    </source>
</evidence>
<reference evidence="2 3" key="1">
    <citation type="journal article" date="2014" name="Agronomy (Basel)">
        <title>A Draft Genome Sequence for Ensete ventricosum, the Drought-Tolerant Tree Against Hunger.</title>
        <authorList>
            <person name="Harrison J."/>
            <person name="Moore K.A."/>
            <person name="Paszkiewicz K."/>
            <person name="Jones T."/>
            <person name="Grant M."/>
            <person name="Ambacheew D."/>
            <person name="Muzemil S."/>
            <person name="Studholme D.J."/>
        </authorList>
    </citation>
    <scope>NUCLEOTIDE SEQUENCE [LARGE SCALE GENOMIC DNA]</scope>
</reference>
<dbReference type="AlphaFoldDB" id="A0A426ZE59"/>
<accession>A0A426ZE59</accession>
<evidence type="ECO:0000256" key="1">
    <source>
        <dbReference type="SAM" id="MobiDB-lite"/>
    </source>
</evidence>
<dbReference type="Proteomes" id="UP000287651">
    <property type="component" value="Unassembled WGS sequence"/>
</dbReference>
<name>A0A426ZE59_ENSVE</name>
<feature type="region of interest" description="Disordered" evidence="1">
    <location>
        <begin position="1"/>
        <end position="69"/>
    </location>
</feature>
<organism evidence="2 3">
    <name type="scientific">Ensete ventricosum</name>
    <name type="common">Abyssinian banana</name>
    <name type="synonym">Musa ensete</name>
    <dbReference type="NCBI Taxonomy" id="4639"/>
    <lineage>
        <taxon>Eukaryota</taxon>
        <taxon>Viridiplantae</taxon>
        <taxon>Streptophyta</taxon>
        <taxon>Embryophyta</taxon>
        <taxon>Tracheophyta</taxon>
        <taxon>Spermatophyta</taxon>
        <taxon>Magnoliopsida</taxon>
        <taxon>Liliopsida</taxon>
        <taxon>Zingiberales</taxon>
        <taxon>Musaceae</taxon>
        <taxon>Ensete</taxon>
    </lineage>
</organism>